<dbReference type="Pfam" id="PF00665">
    <property type="entry name" value="rve"/>
    <property type="match status" value="2"/>
</dbReference>
<keyword evidence="4" id="KW-1185">Reference proteome</keyword>
<dbReference type="InterPro" id="IPR025948">
    <property type="entry name" value="HTH-like_dom"/>
</dbReference>
<dbReference type="InterPro" id="IPR001584">
    <property type="entry name" value="Integrase_cat-core"/>
</dbReference>
<dbReference type="PROSITE" id="PS50994">
    <property type="entry name" value="INTEGRASE"/>
    <property type="match status" value="1"/>
</dbReference>
<proteinExistence type="predicted"/>
<evidence type="ECO:0000259" key="2">
    <source>
        <dbReference type="PROSITE" id="PS50994"/>
    </source>
</evidence>
<dbReference type="InterPro" id="IPR012337">
    <property type="entry name" value="RNaseH-like_sf"/>
</dbReference>
<evidence type="ECO:0000256" key="1">
    <source>
        <dbReference type="ARBA" id="ARBA00002286"/>
    </source>
</evidence>
<evidence type="ECO:0000313" key="3">
    <source>
        <dbReference type="EMBL" id="ALC05582.1"/>
    </source>
</evidence>
<comment type="function">
    <text evidence="1">Involved in the transposition of the insertion sequence.</text>
</comment>
<dbReference type="OrthoDB" id="1676087at2"/>
<dbReference type="SUPFAM" id="SSF53098">
    <property type="entry name" value="Ribonuclease H-like"/>
    <property type="match status" value="2"/>
</dbReference>
<dbReference type="InterPro" id="IPR050900">
    <property type="entry name" value="Transposase_IS3/IS150/IS904"/>
</dbReference>
<dbReference type="Pfam" id="PF13276">
    <property type="entry name" value="HTH_21"/>
    <property type="match status" value="1"/>
</dbReference>
<evidence type="ECO:0000313" key="4">
    <source>
        <dbReference type="Proteomes" id="UP000068067"/>
    </source>
</evidence>
<reference evidence="3 4" key="1">
    <citation type="submission" date="2014-08" db="EMBL/GenBank/DDBJ databases">
        <title>Complete genome sequence of Corynebacterium deserti GIMN1.010 (=DSM 45689), isolated from desert sand in western China.</title>
        <authorList>
            <person name="Ruckert C."/>
            <person name="Albersmeier A."/>
            <person name="Kalinowski J."/>
        </authorList>
    </citation>
    <scope>NUCLEOTIDE SEQUENCE [LARGE SCALE GENOMIC DNA]</scope>
    <source>
        <strain evidence="3 4">GIMN1.010</strain>
    </source>
</reference>
<dbReference type="STRING" id="931089.CDES_05750"/>
<dbReference type="Gene3D" id="3.30.420.10">
    <property type="entry name" value="Ribonuclease H-like superfamily/Ribonuclease H"/>
    <property type="match status" value="2"/>
</dbReference>
<dbReference type="InterPro" id="IPR036397">
    <property type="entry name" value="RNaseH_sf"/>
</dbReference>
<dbReference type="EMBL" id="CP009220">
    <property type="protein sequence ID" value="ALC05582.1"/>
    <property type="molecule type" value="Genomic_DNA"/>
</dbReference>
<dbReference type="AlphaFoldDB" id="A0A0M4CXE0"/>
<dbReference type="Pfam" id="PF13333">
    <property type="entry name" value="rve_2"/>
    <property type="match status" value="1"/>
</dbReference>
<dbReference type="KEGG" id="cdx:CDES_05750"/>
<organism evidence="3 4">
    <name type="scientific">Corynebacterium deserti GIMN1.010</name>
    <dbReference type="NCBI Taxonomy" id="931089"/>
    <lineage>
        <taxon>Bacteria</taxon>
        <taxon>Bacillati</taxon>
        <taxon>Actinomycetota</taxon>
        <taxon>Actinomycetes</taxon>
        <taxon>Mycobacteriales</taxon>
        <taxon>Corynebacteriaceae</taxon>
        <taxon>Corynebacterium</taxon>
    </lineage>
</organism>
<dbReference type="PATRIC" id="fig|931089.4.peg.1168"/>
<name>A0A0M4CXE0_9CORY</name>
<dbReference type="PANTHER" id="PTHR46889:SF4">
    <property type="entry name" value="TRANSPOSASE INSO FOR INSERTION SEQUENCE ELEMENT IS911B-RELATED"/>
    <property type="match status" value="1"/>
</dbReference>
<accession>A0A0M4CXE0</accession>
<dbReference type="PANTHER" id="PTHR46889">
    <property type="entry name" value="TRANSPOSASE INSF FOR INSERTION SEQUENCE IS3B-RELATED"/>
    <property type="match status" value="1"/>
</dbReference>
<dbReference type="GO" id="GO:0015074">
    <property type="term" value="P:DNA integration"/>
    <property type="evidence" value="ECO:0007669"/>
    <property type="project" value="InterPro"/>
</dbReference>
<gene>
    <name evidence="3" type="ORF">CDES_05750</name>
</gene>
<protein>
    <submittedName>
        <fullName evidence="3">Transposase for insertion sequence</fullName>
    </submittedName>
</protein>
<dbReference type="InterPro" id="IPR048020">
    <property type="entry name" value="Transpos_IS3"/>
</dbReference>
<sequence>MSARSSLTKHQREQLVELFEQGFVYTAFVTDAFPRHIVGWALSDSMRTGALPLQALNQTIACAKEMPGLIHHLNHGSQYTSIVYIERLSEHKIVASTGTVGKPAALTEEGKLRRRVEQLEAENAYLENAGLEEPAARLKAAAIAILTSDHTLDDLLKAAGCARSTYFYHQARLSQPDEHAELKETIKSIFEKMKRRYGYRRVLSELRNQGWQVGHKLVYKLMDHMGLKSKVRTRRKYNSYKGHISHIADNILDRNFTPGKSNTAWVSDVTEFRVAGTKFYLPPVMDLHDRTILAYELSTSLSTKFTSSSLKNAIIVHQPAQGLIVHTDQGFQYQHSSRRRLIESVEGIQSMSRKGNCYDNAVMENFFGHLKTEMYHDEHFASVGEFRQAVDDYIFW</sequence>
<dbReference type="NCBIfam" id="NF033516">
    <property type="entry name" value="transpos_IS3"/>
    <property type="match status" value="1"/>
</dbReference>
<dbReference type="GO" id="GO:0003676">
    <property type="term" value="F:nucleic acid binding"/>
    <property type="evidence" value="ECO:0007669"/>
    <property type="project" value="InterPro"/>
</dbReference>
<feature type="domain" description="Integrase catalytic" evidence="2">
    <location>
        <begin position="254"/>
        <end position="396"/>
    </location>
</feature>
<dbReference type="Proteomes" id="UP000068067">
    <property type="component" value="Chromosome"/>
</dbReference>